<gene>
    <name evidence="1" type="ORF">ABID08_006705</name>
</gene>
<reference evidence="1 2" key="1">
    <citation type="submission" date="2024-06" db="EMBL/GenBank/DDBJ databases">
        <title>Genomic Encyclopedia of Type Strains, Phase IV (KMG-IV): sequencing the most valuable type-strain genomes for metagenomic binning, comparative biology and taxonomic classification.</title>
        <authorList>
            <person name="Goeker M."/>
        </authorList>
    </citation>
    <scope>NUCLEOTIDE SEQUENCE [LARGE SCALE GENOMIC DNA]</scope>
    <source>
        <strain evidence="1 2">DSM 29288</strain>
    </source>
</reference>
<comment type="caution">
    <text evidence="1">The sequence shown here is derived from an EMBL/GenBank/DDBJ whole genome shotgun (WGS) entry which is preliminary data.</text>
</comment>
<accession>A0ABV2MT18</accession>
<keyword evidence="2" id="KW-1185">Reference proteome</keyword>
<organism evidence="1 2">
    <name type="scientific">Rhizobium binae</name>
    <dbReference type="NCBI Taxonomy" id="1138190"/>
    <lineage>
        <taxon>Bacteria</taxon>
        <taxon>Pseudomonadati</taxon>
        <taxon>Pseudomonadota</taxon>
        <taxon>Alphaproteobacteria</taxon>
        <taxon>Hyphomicrobiales</taxon>
        <taxon>Rhizobiaceae</taxon>
        <taxon>Rhizobium/Agrobacterium group</taxon>
        <taxon>Rhizobium</taxon>
    </lineage>
</organism>
<dbReference type="Proteomes" id="UP001549077">
    <property type="component" value="Unassembled WGS sequence"/>
</dbReference>
<sequence>MAWDLKKGVEVSPGRKCGRAGLMRAPLMEQAAPSLRPNSHLLF</sequence>
<proteinExistence type="predicted"/>
<name>A0ABV2MT18_9HYPH</name>
<protein>
    <submittedName>
        <fullName evidence="1">Uncharacterized protein</fullName>
    </submittedName>
</protein>
<dbReference type="EMBL" id="JBEPMY010000053">
    <property type="protein sequence ID" value="MET3759319.1"/>
    <property type="molecule type" value="Genomic_DNA"/>
</dbReference>
<evidence type="ECO:0000313" key="1">
    <source>
        <dbReference type="EMBL" id="MET3759319.1"/>
    </source>
</evidence>
<evidence type="ECO:0000313" key="2">
    <source>
        <dbReference type="Proteomes" id="UP001549077"/>
    </source>
</evidence>